<sequence>MLWSFAVAALCLYRAGHDKADSINDANSNSFGRLLMTETAFNTSGTVRNAVHQIDIRSILQWLTSPAAPQPVDELPMLRSHLQALREVRVTPVQRAHALDRLYKRGMTVITRLLPSLTRDLVLPVPRKTRRIVNGVLNLLQMIADDMLALLEEPFLARPPELALWRSLQALSQQLLISHLIACPAPTGSWQQLHQTYARVRRLQVDTAVPRGASRKLQDVYYSAVLLGCAQPASLTPQEVLFLADYFERFADQVEPISTAVSATPATFWIDPARDVAACSALRNLSRPAAPLECFSCVRLCLLLRAQIAQLDAGTSASELNLPDFAGTSAGRGVLGRLATRWSDLGKRRYIRRRQNHRALLGTGIDGLWHIGKKEDPASVNVSTWMVTNESPEGYAVMHVTGNTGVLSVGNVVAIRTDFDQNWQICLVRWALSENPEHLELGLQILAPKAVPAILAQPSHDTGTEYLRVLILPEIPKLRSGQSLVVATGALPKERDKLLLLIEGNNISVREVSRTGIEEQTGSVEIMSIESVQNPF</sequence>
<protein>
    <submittedName>
        <fullName evidence="1">Uncharacterized protein</fullName>
    </submittedName>
</protein>
<organism evidence="1 2">
    <name type="scientific">Candidatus Accumulibacter cognatus</name>
    <dbReference type="NCBI Taxonomy" id="2954383"/>
    <lineage>
        <taxon>Bacteria</taxon>
        <taxon>Pseudomonadati</taxon>
        <taxon>Pseudomonadota</taxon>
        <taxon>Betaproteobacteria</taxon>
        <taxon>Candidatus Accumulibacter</taxon>
    </lineage>
</organism>
<comment type="caution">
    <text evidence="1">The sequence shown here is derived from an EMBL/GenBank/DDBJ whole genome shotgun (WGS) entry which is preliminary data.</text>
</comment>
<keyword evidence="2" id="KW-1185">Reference proteome</keyword>
<proteinExistence type="predicted"/>
<dbReference type="AlphaFoldDB" id="A0A080M9B7"/>
<dbReference type="STRING" id="1453999.AW06_000788"/>
<dbReference type="EMBL" id="JDST02000014">
    <property type="protein sequence ID" value="KFB77902.1"/>
    <property type="molecule type" value="Genomic_DNA"/>
</dbReference>
<dbReference type="Proteomes" id="UP000021315">
    <property type="component" value="Unassembled WGS sequence"/>
</dbReference>
<accession>A0A080M9B7</accession>
<evidence type="ECO:0000313" key="2">
    <source>
        <dbReference type="Proteomes" id="UP000021315"/>
    </source>
</evidence>
<name>A0A080M9B7_9PROT</name>
<reference evidence="1" key="1">
    <citation type="submission" date="2014-02" db="EMBL/GenBank/DDBJ databases">
        <title>Expanding our view of genomic diversity in Candidatus Accumulibacter clades.</title>
        <authorList>
            <person name="Skennerton C.T."/>
            <person name="Barr J.J."/>
            <person name="Slater F.R."/>
            <person name="Bond P.L."/>
            <person name="Tyson G.W."/>
        </authorList>
    </citation>
    <scope>NUCLEOTIDE SEQUENCE [LARGE SCALE GENOMIC DNA]</scope>
</reference>
<gene>
    <name evidence="1" type="ORF">AW06_000788</name>
</gene>
<evidence type="ECO:0000313" key="1">
    <source>
        <dbReference type="EMBL" id="KFB77902.1"/>
    </source>
</evidence>